<comment type="subcellular location">
    <subcellularLocation>
        <location evidence="1">Membrane</location>
    </subcellularLocation>
</comment>
<dbReference type="PROSITE" id="PS50113">
    <property type="entry name" value="PAC"/>
    <property type="match status" value="1"/>
</dbReference>
<dbReference type="PROSITE" id="PS50883">
    <property type="entry name" value="EAL"/>
    <property type="match status" value="1"/>
</dbReference>
<dbReference type="Pfam" id="PF13426">
    <property type="entry name" value="PAS_9"/>
    <property type="match status" value="1"/>
</dbReference>
<evidence type="ECO:0000259" key="8">
    <source>
        <dbReference type="PROSITE" id="PS50883"/>
    </source>
</evidence>
<name>A0AB74ULP1_9GAMM</name>
<dbReference type="InterPro" id="IPR035919">
    <property type="entry name" value="EAL_sf"/>
</dbReference>
<dbReference type="GO" id="GO:0016020">
    <property type="term" value="C:membrane"/>
    <property type="evidence" value="ECO:0007669"/>
    <property type="project" value="UniProtKB-SubCell"/>
</dbReference>
<organism evidence="10">
    <name type="scientific">Rhodanobacter sp. FW102-FHT14D07</name>
    <dbReference type="NCBI Taxonomy" id="3351462"/>
    <lineage>
        <taxon>Bacteria</taxon>
        <taxon>Pseudomonadati</taxon>
        <taxon>Pseudomonadota</taxon>
        <taxon>Gammaproteobacteria</taxon>
        <taxon>Lysobacterales</taxon>
        <taxon>Rhodanobacteraceae</taxon>
        <taxon>Rhodanobacter</taxon>
    </lineage>
</organism>
<dbReference type="Gene3D" id="3.30.70.270">
    <property type="match status" value="1"/>
</dbReference>
<sequence length="870" mass="96656">MAVAASGWRRSALWWSLLALLAGLALAFAAHLQQQRRHLTEQSLVRGEMAGKTYAALLNRLHESESLLRAVQTLFLSSDEVTETEFTNFYDNMRPHVQFPGLLALAYAQRESGPQGEHFITSWVQPRKGNEAVVGLDVAAQPSNLAGLLASRDSGEVALSAPFRPVQQTGAGAPDGFTMRLPVFSPGDPPRTMAQRRERMRGSIAVSFRISKLLGNVLQPDVGRQLRLTLHDVTDPARAVPMFDSAPAAATGDDFRFERRLAYGGRVLDVVMRSRPVRPTAFDWSQSALPVGVLASVLLAMLVYSMVNTRQRALELGWQMSRRYRESEERFRALNELLPALVMLADADGGRITYANQASRNRLGDRIIDQRLPELFDDDDLHRQLQARDTSGCGRMEAQLRDAGGERFWASVAVSRVELGGHAKLLLVASDISEERQLNQLLSYQASHDVLTDLYNRREFEHQLQALLAAGSFASPVAALLYVDLDQFKLVNDTSGHPAGDQLLTQLAIVMRRQLGTGDVLARLGGDEFGVLLTGVADREEAERSAERIRRCIDGYVFIWEQTSYMVSASIGGVVIDHSGVSARDLLAQADTACYMAKEMGRNRAHFYSGRDDQTVRRRSEMDWANRLRWAIDERRLQLAYQEVWPLPPGSGRPGIEMLLRFREESGELILPGVFVPAAERYGLMPLVDRWVIETTLANFDRLHPDGSAMEMVAINLSGASIEDTALVEDIIDWLRRYRVEPAQVCFEITETVAARSLSAVARCMAQLRAAGCRIALDDFGAGMSSFTYLKHLPLDIIKIDGSFVRDMLTDPVSHLMVKAVTDIGHRLGLEVVAEWVTDTPTVQALTALGVNRVQGFGLHRPELALFQRE</sequence>
<dbReference type="NCBIfam" id="TIGR00229">
    <property type="entry name" value="sensory_box"/>
    <property type="match status" value="1"/>
</dbReference>
<dbReference type="InterPro" id="IPR035965">
    <property type="entry name" value="PAS-like_dom_sf"/>
</dbReference>
<dbReference type="SMART" id="SM00052">
    <property type="entry name" value="EAL"/>
    <property type="match status" value="1"/>
</dbReference>
<evidence type="ECO:0000313" key="10">
    <source>
        <dbReference type="EMBL" id="XIA17536.1"/>
    </source>
</evidence>
<dbReference type="AlphaFoldDB" id="A0AB74ULP1"/>
<dbReference type="Gene3D" id="3.20.20.450">
    <property type="entry name" value="EAL domain"/>
    <property type="match status" value="1"/>
</dbReference>
<keyword evidence="3" id="KW-1133">Transmembrane helix</keyword>
<dbReference type="CDD" id="cd00130">
    <property type="entry name" value="PAS"/>
    <property type="match status" value="1"/>
</dbReference>
<dbReference type="PANTHER" id="PTHR44757:SF2">
    <property type="entry name" value="BIOFILM ARCHITECTURE MAINTENANCE PROTEIN MBAA"/>
    <property type="match status" value="1"/>
</dbReference>
<dbReference type="PANTHER" id="PTHR44757">
    <property type="entry name" value="DIGUANYLATE CYCLASE DGCP"/>
    <property type="match status" value="1"/>
</dbReference>
<dbReference type="SUPFAM" id="SSF55785">
    <property type="entry name" value="PYP-like sensor domain (PAS domain)"/>
    <property type="match status" value="1"/>
</dbReference>
<dbReference type="InterPro" id="IPR052155">
    <property type="entry name" value="Biofilm_reg_signaling"/>
</dbReference>
<dbReference type="SUPFAM" id="SSF55073">
    <property type="entry name" value="Nucleotide cyclase"/>
    <property type="match status" value="1"/>
</dbReference>
<reference evidence="10" key="1">
    <citation type="submission" date="2024-10" db="EMBL/GenBank/DDBJ databases">
        <authorList>
            <person name="Lesea H.P."/>
            <person name="Kuehl J.V."/>
            <person name="Chandonia J.-M."/>
        </authorList>
    </citation>
    <scope>NUCLEOTIDE SEQUENCE</scope>
    <source>
        <strain evidence="10">FW102-FHT14D07</strain>
    </source>
</reference>
<evidence type="ECO:0000256" key="4">
    <source>
        <dbReference type="ARBA" id="ARBA00023136"/>
    </source>
</evidence>
<evidence type="ECO:0000256" key="2">
    <source>
        <dbReference type="ARBA" id="ARBA00022692"/>
    </source>
</evidence>
<dbReference type="SMART" id="SM00267">
    <property type="entry name" value="GGDEF"/>
    <property type="match status" value="1"/>
</dbReference>
<dbReference type="Pfam" id="PF03924">
    <property type="entry name" value="CHASE"/>
    <property type="match status" value="1"/>
</dbReference>
<feature type="domain" description="CHASE" evidence="7">
    <location>
        <begin position="117"/>
        <end position="219"/>
    </location>
</feature>
<dbReference type="Gene3D" id="3.30.450.350">
    <property type="entry name" value="CHASE domain"/>
    <property type="match status" value="1"/>
</dbReference>
<dbReference type="PROSITE" id="PS50887">
    <property type="entry name" value="GGDEF"/>
    <property type="match status" value="1"/>
</dbReference>
<dbReference type="InterPro" id="IPR043128">
    <property type="entry name" value="Rev_trsase/Diguanyl_cyclase"/>
</dbReference>
<dbReference type="Pfam" id="PF00990">
    <property type="entry name" value="GGDEF"/>
    <property type="match status" value="1"/>
</dbReference>
<dbReference type="RefSeq" id="WP_395116350.1">
    <property type="nucleotide sequence ID" value="NZ_CP170721.1"/>
</dbReference>
<dbReference type="CDD" id="cd01949">
    <property type="entry name" value="GGDEF"/>
    <property type="match status" value="1"/>
</dbReference>
<dbReference type="NCBIfam" id="TIGR00254">
    <property type="entry name" value="GGDEF"/>
    <property type="match status" value="1"/>
</dbReference>
<dbReference type="Pfam" id="PF00563">
    <property type="entry name" value="EAL"/>
    <property type="match status" value="1"/>
</dbReference>
<dbReference type="Gene3D" id="3.30.450.20">
    <property type="entry name" value="PAS domain"/>
    <property type="match status" value="1"/>
</dbReference>
<dbReference type="CDD" id="cd01948">
    <property type="entry name" value="EAL"/>
    <property type="match status" value="1"/>
</dbReference>
<dbReference type="GO" id="GO:0007165">
    <property type="term" value="P:signal transduction"/>
    <property type="evidence" value="ECO:0007669"/>
    <property type="project" value="UniProtKB-ARBA"/>
</dbReference>
<evidence type="ECO:0000259" key="9">
    <source>
        <dbReference type="PROSITE" id="PS50887"/>
    </source>
</evidence>
<dbReference type="PROSITE" id="PS50112">
    <property type="entry name" value="PAS"/>
    <property type="match status" value="1"/>
</dbReference>
<dbReference type="InterPro" id="IPR042240">
    <property type="entry name" value="CHASE_sf"/>
</dbReference>
<feature type="domain" description="PAS" evidence="5">
    <location>
        <begin position="327"/>
        <end position="364"/>
    </location>
</feature>
<keyword evidence="4" id="KW-0472">Membrane</keyword>
<evidence type="ECO:0000256" key="3">
    <source>
        <dbReference type="ARBA" id="ARBA00022989"/>
    </source>
</evidence>
<dbReference type="InterPro" id="IPR001633">
    <property type="entry name" value="EAL_dom"/>
</dbReference>
<keyword evidence="2" id="KW-0812">Transmembrane</keyword>
<dbReference type="PROSITE" id="PS50839">
    <property type="entry name" value="CHASE"/>
    <property type="match status" value="1"/>
</dbReference>
<dbReference type="GO" id="GO:0003824">
    <property type="term" value="F:catalytic activity"/>
    <property type="evidence" value="ECO:0007669"/>
    <property type="project" value="UniProtKB-ARBA"/>
</dbReference>
<dbReference type="InterPro" id="IPR029787">
    <property type="entry name" value="Nucleotide_cyclase"/>
</dbReference>
<dbReference type="InterPro" id="IPR000014">
    <property type="entry name" value="PAS"/>
</dbReference>
<evidence type="ECO:0000259" key="7">
    <source>
        <dbReference type="PROSITE" id="PS50839"/>
    </source>
</evidence>
<protein>
    <submittedName>
        <fullName evidence="10">EAL domain-containing protein</fullName>
    </submittedName>
</protein>
<accession>A0AB74ULP1</accession>
<evidence type="ECO:0000259" key="6">
    <source>
        <dbReference type="PROSITE" id="PS50113"/>
    </source>
</evidence>
<dbReference type="InterPro" id="IPR000700">
    <property type="entry name" value="PAS-assoc_C"/>
</dbReference>
<evidence type="ECO:0000259" key="5">
    <source>
        <dbReference type="PROSITE" id="PS50112"/>
    </source>
</evidence>
<evidence type="ECO:0000256" key="1">
    <source>
        <dbReference type="ARBA" id="ARBA00004370"/>
    </source>
</evidence>
<dbReference type="InterPro" id="IPR000160">
    <property type="entry name" value="GGDEF_dom"/>
</dbReference>
<feature type="domain" description="PAC" evidence="6">
    <location>
        <begin position="394"/>
        <end position="444"/>
    </location>
</feature>
<feature type="domain" description="GGDEF" evidence="9">
    <location>
        <begin position="476"/>
        <end position="610"/>
    </location>
</feature>
<dbReference type="SMART" id="SM01079">
    <property type="entry name" value="CHASE"/>
    <property type="match status" value="1"/>
</dbReference>
<dbReference type="InterPro" id="IPR006189">
    <property type="entry name" value="CHASE_dom"/>
</dbReference>
<dbReference type="EMBL" id="CP170721">
    <property type="protein sequence ID" value="XIA17536.1"/>
    <property type="molecule type" value="Genomic_DNA"/>
</dbReference>
<gene>
    <name evidence="10" type="ORF">ACFYG5_13300</name>
</gene>
<proteinExistence type="predicted"/>
<dbReference type="SUPFAM" id="SSF141868">
    <property type="entry name" value="EAL domain-like"/>
    <property type="match status" value="1"/>
</dbReference>
<feature type="domain" description="EAL" evidence="8">
    <location>
        <begin position="621"/>
        <end position="870"/>
    </location>
</feature>